<dbReference type="PIRSF" id="PIRSF016308">
    <property type="entry name" value="UBP"/>
    <property type="match status" value="1"/>
</dbReference>
<feature type="domain" description="UBA" evidence="14">
    <location>
        <begin position="546"/>
        <end position="587"/>
    </location>
</feature>
<dbReference type="PROSITE" id="PS50030">
    <property type="entry name" value="UBA"/>
    <property type="match status" value="2"/>
</dbReference>
<dbReference type="GO" id="GO:0006508">
    <property type="term" value="P:proteolysis"/>
    <property type="evidence" value="ECO:0007669"/>
    <property type="project" value="UniProtKB-KW"/>
</dbReference>
<evidence type="ECO:0000256" key="2">
    <source>
        <dbReference type="ARBA" id="ARBA00009085"/>
    </source>
</evidence>
<proteinExistence type="inferred from homology"/>
<dbReference type="InterPro" id="IPR028889">
    <property type="entry name" value="USP"/>
</dbReference>
<comment type="similarity">
    <text evidence="2 12">Belongs to the peptidase C19 family.</text>
</comment>
<evidence type="ECO:0000256" key="13">
    <source>
        <dbReference type="SAM" id="MobiDB-lite"/>
    </source>
</evidence>
<keyword evidence="8 12" id="KW-0378">Hydrolase</keyword>
<dbReference type="InterPro" id="IPR009060">
    <property type="entry name" value="UBA-like_sf"/>
</dbReference>
<feature type="domain" description="UBA" evidence="14">
    <location>
        <begin position="607"/>
        <end position="647"/>
    </location>
</feature>
<dbReference type="OMA" id="ETDECEN"/>
<dbReference type="InterPro" id="IPR050185">
    <property type="entry name" value="Ub_carboxyl-term_hydrolase"/>
</dbReference>
<feature type="region of interest" description="Disordered" evidence="13">
    <location>
        <begin position="651"/>
        <end position="675"/>
    </location>
</feature>
<dbReference type="EC" id="3.4.19.12" evidence="12"/>
<evidence type="ECO:0000256" key="3">
    <source>
        <dbReference type="ARBA" id="ARBA00022670"/>
    </source>
</evidence>
<dbReference type="PROSITE" id="PS00973">
    <property type="entry name" value="USP_2"/>
    <property type="match status" value="1"/>
</dbReference>
<evidence type="ECO:0000256" key="12">
    <source>
        <dbReference type="RuleBase" id="RU366025"/>
    </source>
</evidence>
<sequence>TELTTAERELDQNTNFDWNRIQESGQDSEALFGPGYTGLINLGNSCYLASIMQTVFSTRDFILRYFKDQKLNEAFERGPADPTVELNMQLIKLGHGMLSGKYSSPVQEDNEEISENMTSKPVSSCSSILHLDDFAVILDFQVFAGFMIVGQKKFNNQKNKQEGISPRMFKTLIGTGHPEFSSTRQQLSSLDLSFSNNPPTALPHSLTQMSMPNQTNDRARPRRTVFLSSNLLVFDVAALSRLHKSPCSFSCDSARHFLVLVSRRTSTNFNEYLFPCKSSANFELEAKNSLNLALASLHVGLTSLSRLASLTGLVGLTQSAEFSSKNCPGGLGRRSTSLCQDLPSLDSLDALEFFLHLLDKVEQNNAGNPQSDPSRCFKFFVEDRILCTSGKVSYNKRVDNVLSLNIPLDAATNKGEVVAFQKKKAERELAGEKLKDEEIVRPRVPLSACLESFAAPEEVHEFYSTAMKSKTTAIKTARLATFPDYLVLHMRKFVMEAGWVPKKLDVFIDVPDTIDINHLRSKGLQHGEELLPENDDGQDSGQRGPSADEAIVSQLASMGFPRLHCEKAAINTSNSGVEDAMNWLLSHMDDADIDAPISAGLPNSPEPIDEGSLNTLVSFGFDTDISRKALRASGGDIARATEWIFTQPTGTSAMDVSSSGASTSEQALTDGEGNPNVVSNAQTEYKLMGFVSHIGTSTQCGHYVAHIVKEGRWVIFNDCKVAVSSDPPKDMGYLYFFERAN</sequence>
<dbReference type="AlphaFoldDB" id="A0AA38L269"/>
<keyword evidence="9 12" id="KW-0788">Thiol protease</keyword>
<comment type="function">
    <text evidence="12">Recognizes and hydrolyzes the peptide bond at the C-terminal Gly of ubiquitin. Involved in the processing of poly-ubiquitin precursors as well as that of ubiquitinated proteins.</text>
</comment>
<dbReference type="Gene3D" id="3.90.70.10">
    <property type="entry name" value="Cysteine proteinases"/>
    <property type="match status" value="2"/>
</dbReference>
<dbReference type="Gene3D" id="1.10.8.10">
    <property type="entry name" value="DNA helicase RuvA subunit, C-terminal domain"/>
    <property type="match status" value="2"/>
</dbReference>
<keyword evidence="6" id="KW-0863">Zinc-finger</keyword>
<dbReference type="GO" id="GO:0008270">
    <property type="term" value="F:zinc ion binding"/>
    <property type="evidence" value="ECO:0007669"/>
    <property type="project" value="UniProtKB-KW"/>
</dbReference>
<dbReference type="FunFam" id="1.10.8.10:FF:000086">
    <property type="entry name" value="Ubiquitin carboxyl-terminal hydrolase"/>
    <property type="match status" value="1"/>
</dbReference>
<dbReference type="Pfam" id="PF00627">
    <property type="entry name" value="UBA"/>
    <property type="match status" value="2"/>
</dbReference>
<evidence type="ECO:0000256" key="8">
    <source>
        <dbReference type="ARBA" id="ARBA00022801"/>
    </source>
</evidence>
<dbReference type="PROSITE" id="PS50235">
    <property type="entry name" value="USP_3"/>
    <property type="match status" value="1"/>
</dbReference>
<dbReference type="CDD" id="cd02658">
    <property type="entry name" value="Peptidase_C19B"/>
    <property type="match status" value="1"/>
</dbReference>
<feature type="domain" description="USP" evidence="15">
    <location>
        <begin position="37"/>
        <end position="740"/>
    </location>
</feature>
<dbReference type="GO" id="GO:0016579">
    <property type="term" value="P:protein deubiquitination"/>
    <property type="evidence" value="ECO:0007669"/>
    <property type="project" value="InterPro"/>
</dbReference>
<dbReference type="GO" id="GO:0004843">
    <property type="term" value="F:cysteine-type deubiquitinase activity"/>
    <property type="evidence" value="ECO:0007669"/>
    <property type="project" value="UniProtKB-UniRule"/>
</dbReference>
<dbReference type="PANTHER" id="PTHR21646">
    <property type="entry name" value="UBIQUITIN CARBOXYL-TERMINAL HYDROLASE"/>
    <property type="match status" value="1"/>
</dbReference>
<evidence type="ECO:0000259" key="14">
    <source>
        <dbReference type="PROSITE" id="PS50030"/>
    </source>
</evidence>
<evidence type="ECO:0000256" key="11">
    <source>
        <dbReference type="PIRSR" id="PIRSR016308-1"/>
    </source>
</evidence>
<evidence type="ECO:0000256" key="7">
    <source>
        <dbReference type="ARBA" id="ARBA00022786"/>
    </source>
</evidence>
<dbReference type="EMBL" id="JAHRHJ020000006">
    <property type="protein sequence ID" value="KAH9312648.1"/>
    <property type="molecule type" value="Genomic_DNA"/>
</dbReference>
<name>A0AA38L269_TAXCH</name>
<evidence type="ECO:0000259" key="15">
    <source>
        <dbReference type="PROSITE" id="PS50235"/>
    </source>
</evidence>
<dbReference type="InterPro" id="IPR018200">
    <property type="entry name" value="USP_CS"/>
</dbReference>
<dbReference type="PANTHER" id="PTHR21646:SF10">
    <property type="entry name" value="UBIQUITIN CARBOXYL-TERMINAL HYDROLASE 14"/>
    <property type="match status" value="1"/>
</dbReference>
<dbReference type="Pfam" id="PF00443">
    <property type="entry name" value="UCH"/>
    <property type="match status" value="2"/>
</dbReference>
<dbReference type="CDD" id="cd14295">
    <property type="entry name" value="UBA1_atUBP14"/>
    <property type="match status" value="1"/>
</dbReference>
<dbReference type="Proteomes" id="UP000824469">
    <property type="component" value="Unassembled WGS sequence"/>
</dbReference>
<keyword evidence="10" id="KW-0862">Zinc</keyword>
<organism evidence="16 17">
    <name type="scientific">Taxus chinensis</name>
    <name type="common">Chinese yew</name>
    <name type="synonym">Taxus wallichiana var. chinensis</name>
    <dbReference type="NCBI Taxonomy" id="29808"/>
    <lineage>
        <taxon>Eukaryota</taxon>
        <taxon>Viridiplantae</taxon>
        <taxon>Streptophyta</taxon>
        <taxon>Embryophyta</taxon>
        <taxon>Tracheophyta</taxon>
        <taxon>Spermatophyta</taxon>
        <taxon>Pinopsida</taxon>
        <taxon>Pinidae</taxon>
        <taxon>Conifers II</taxon>
        <taxon>Cupressales</taxon>
        <taxon>Taxaceae</taxon>
        <taxon>Taxus</taxon>
    </lineage>
</organism>
<feature type="compositionally biased region" description="Polar residues" evidence="13">
    <location>
        <begin position="651"/>
        <end position="667"/>
    </location>
</feature>
<dbReference type="InterPro" id="IPR015940">
    <property type="entry name" value="UBA"/>
</dbReference>
<keyword evidence="4" id="KW-0479">Metal-binding</keyword>
<comment type="catalytic activity">
    <reaction evidence="1 12">
        <text>Thiol-dependent hydrolysis of ester, thioester, amide, peptide and isopeptide bonds formed by the C-terminal Gly of ubiquitin (a 76-residue protein attached to proteins as an intracellular targeting signal).</text>
        <dbReference type="EC" id="3.4.19.12"/>
    </reaction>
</comment>
<evidence type="ECO:0000313" key="16">
    <source>
        <dbReference type="EMBL" id="KAH9312648.1"/>
    </source>
</evidence>
<accession>A0AA38L269</accession>
<dbReference type="SUPFAM" id="SSF46934">
    <property type="entry name" value="UBA-like"/>
    <property type="match status" value="1"/>
</dbReference>
<dbReference type="FunFam" id="1.10.8.10:FF:000103">
    <property type="entry name" value="Ubiquitin carboxyl-terminal hydrolase"/>
    <property type="match status" value="1"/>
</dbReference>
<reference evidence="16 17" key="1">
    <citation type="journal article" date="2021" name="Nat. Plants">
        <title>The Taxus genome provides insights into paclitaxel biosynthesis.</title>
        <authorList>
            <person name="Xiong X."/>
            <person name="Gou J."/>
            <person name="Liao Q."/>
            <person name="Li Y."/>
            <person name="Zhou Q."/>
            <person name="Bi G."/>
            <person name="Li C."/>
            <person name="Du R."/>
            <person name="Wang X."/>
            <person name="Sun T."/>
            <person name="Guo L."/>
            <person name="Liang H."/>
            <person name="Lu P."/>
            <person name="Wu Y."/>
            <person name="Zhang Z."/>
            <person name="Ro D.K."/>
            <person name="Shang Y."/>
            <person name="Huang S."/>
            <person name="Yan J."/>
        </authorList>
    </citation>
    <scope>NUCLEOTIDE SEQUENCE [LARGE SCALE GENOMIC DNA]</scope>
    <source>
        <strain evidence="16">Ta-2019</strain>
    </source>
</reference>
<keyword evidence="5" id="KW-0677">Repeat</keyword>
<keyword evidence="3 12" id="KW-0645">Protease</keyword>
<keyword evidence="7 12" id="KW-0833">Ubl conjugation pathway</keyword>
<evidence type="ECO:0000256" key="1">
    <source>
        <dbReference type="ARBA" id="ARBA00000707"/>
    </source>
</evidence>
<dbReference type="SMART" id="SM00165">
    <property type="entry name" value="UBA"/>
    <property type="match status" value="2"/>
</dbReference>
<feature type="non-terminal residue" evidence="16">
    <location>
        <position position="741"/>
    </location>
</feature>
<feature type="active site" description="Proton acceptor" evidence="11">
    <location>
        <position position="702"/>
    </location>
</feature>
<dbReference type="SUPFAM" id="SSF54001">
    <property type="entry name" value="Cysteine proteinases"/>
    <property type="match status" value="1"/>
</dbReference>
<comment type="caution">
    <text evidence="16">The sequence shown here is derived from an EMBL/GenBank/DDBJ whole genome shotgun (WGS) entry which is preliminary data.</text>
</comment>
<evidence type="ECO:0000256" key="10">
    <source>
        <dbReference type="ARBA" id="ARBA00022833"/>
    </source>
</evidence>
<protein>
    <recommendedName>
        <fullName evidence="12">Ubiquitin carboxyl-terminal hydrolase</fullName>
        <ecNumber evidence="12">3.4.19.12</ecNumber>
    </recommendedName>
</protein>
<dbReference type="PROSITE" id="PS00972">
    <property type="entry name" value="USP_1"/>
    <property type="match status" value="1"/>
</dbReference>
<keyword evidence="17" id="KW-1185">Reference proteome</keyword>
<evidence type="ECO:0000256" key="6">
    <source>
        <dbReference type="ARBA" id="ARBA00022771"/>
    </source>
</evidence>
<evidence type="ECO:0000256" key="4">
    <source>
        <dbReference type="ARBA" id="ARBA00022723"/>
    </source>
</evidence>
<dbReference type="InterPro" id="IPR001394">
    <property type="entry name" value="Peptidase_C19_UCH"/>
</dbReference>
<evidence type="ECO:0000256" key="5">
    <source>
        <dbReference type="ARBA" id="ARBA00022737"/>
    </source>
</evidence>
<evidence type="ECO:0000313" key="17">
    <source>
        <dbReference type="Proteomes" id="UP000824469"/>
    </source>
</evidence>
<dbReference type="InterPro" id="IPR016652">
    <property type="entry name" value="Ubiquitinyl_hydrolase"/>
</dbReference>
<dbReference type="InterPro" id="IPR038765">
    <property type="entry name" value="Papain-like_cys_pep_sf"/>
</dbReference>
<evidence type="ECO:0000256" key="9">
    <source>
        <dbReference type="ARBA" id="ARBA00022807"/>
    </source>
</evidence>
<feature type="active site" description="Nucleophile" evidence="11">
    <location>
        <position position="46"/>
    </location>
</feature>
<gene>
    <name evidence="16" type="ORF">KI387_027683</name>
</gene>